<sequence>MMKGVLILPSQTNEEPQREQELRQAALELFARKGYHNTKISEVVKAAGVSQGTFYWYFEGKEQMAIRLVENGRDKLVEVIEQGYRKHAGSVDDMVSSSANLLTNLFSFANENRNLMAFLLIKGQGADPKVRSAVSEVWIAFEEAFKKNVLRAIELGMLPQSTDVSLRVNILVSLITGVLTKWLFGPLHDVDYEPVYTASQIAEETARFEFRGLLG</sequence>
<feature type="DNA-binding region" description="H-T-H motif" evidence="2">
    <location>
        <begin position="39"/>
        <end position="58"/>
    </location>
</feature>
<dbReference type="EMBL" id="JACHXJ010000004">
    <property type="protein sequence ID" value="MBB3130128.1"/>
    <property type="molecule type" value="Genomic_DNA"/>
</dbReference>
<organism evidence="4 5">
    <name type="scientific">Paenibacillus rhizosphaerae</name>
    <dbReference type="NCBI Taxonomy" id="297318"/>
    <lineage>
        <taxon>Bacteria</taxon>
        <taxon>Bacillati</taxon>
        <taxon>Bacillota</taxon>
        <taxon>Bacilli</taxon>
        <taxon>Bacillales</taxon>
        <taxon>Paenibacillaceae</taxon>
        <taxon>Paenibacillus</taxon>
    </lineage>
</organism>
<dbReference type="PANTHER" id="PTHR43479">
    <property type="entry name" value="ACREF/ENVCD OPERON REPRESSOR-RELATED"/>
    <property type="match status" value="1"/>
</dbReference>
<dbReference type="Pfam" id="PF00440">
    <property type="entry name" value="TetR_N"/>
    <property type="match status" value="1"/>
</dbReference>
<dbReference type="PROSITE" id="PS50977">
    <property type="entry name" value="HTH_TETR_2"/>
    <property type="match status" value="1"/>
</dbReference>
<dbReference type="PRINTS" id="PR00455">
    <property type="entry name" value="HTHTETR"/>
</dbReference>
<dbReference type="PANTHER" id="PTHR43479:SF11">
    <property type="entry name" value="ACREF_ENVCD OPERON REPRESSOR-RELATED"/>
    <property type="match status" value="1"/>
</dbReference>
<feature type="domain" description="HTH tetR-type" evidence="3">
    <location>
        <begin position="16"/>
        <end position="76"/>
    </location>
</feature>
<reference evidence="4 5" key="1">
    <citation type="submission" date="2020-08" db="EMBL/GenBank/DDBJ databases">
        <title>Genomic Encyclopedia of Type Strains, Phase III (KMG-III): the genomes of soil and plant-associated and newly described type strains.</title>
        <authorList>
            <person name="Whitman W."/>
        </authorList>
    </citation>
    <scope>NUCLEOTIDE SEQUENCE [LARGE SCALE GENOMIC DNA]</scope>
    <source>
        <strain evidence="4 5">CECT 5831</strain>
    </source>
</reference>
<evidence type="ECO:0000313" key="5">
    <source>
        <dbReference type="Proteomes" id="UP000517523"/>
    </source>
</evidence>
<dbReference type="GO" id="GO:0003677">
    <property type="term" value="F:DNA binding"/>
    <property type="evidence" value="ECO:0007669"/>
    <property type="project" value="UniProtKB-UniRule"/>
</dbReference>
<dbReference type="Gene3D" id="1.10.357.10">
    <property type="entry name" value="Tetracycline Repressor, domain 2"/>
    <property type="match status" value="1"/>
</dbReference>
<evidence type="ECO:0000259" key="3">
    <source>
        <dbReference type="PROSITE" id="PS50977"/>
    </source>
</evidence>
<evidence type="ECO:0000256" key="1">
    <source>
        <dbReference type="ARBA" id="ARBA00023125"/>
    </source>
</evidence>
<proteinExistence type="predicted"/>
<dbReference type="InterPro" id="IPR050624">
    <property type="entry name" value="HTH-type_Tx_Regulator"/>
</dbReference>
<dbReference type="Proteomes" id="UP000517523">
    <property type="component" value="Unassembled WGS sequence"/>
</dbReference>
<accession>A0A839TXJ2</accession>
<dbReference type="InterPro" id="IPR001647">
    <property type="entry name" value="HTH_TetR"/>
</dbReference>
<dbReference type="InterPro" id="IPR009057">
    <property type="entry name" value="Homeodomain-like_sf"/>
</dbReference>
<dbReference type="SUPFAM" id="SSF46689">
    <property type="entry name" value="Homeodomain-like"/>
    <property type="match status" value="1"/>
</dbReference>
<comment type="caution">
    <text evidence="4">The sequence shown here is derived from an EMBL/GenBank/DDBJ whole genome shotgun (WGS) entry which is preliminary data.</text>
</comment>
<dbReference type="InterPro" id="IPR036271">
    <property type="entry name" value="Tet_transcr_reg_TetR-rel_C_sf"/>
</dbReference>
<protein>
    <submittedName>
        <fullName evidence="4">AcrR family transcriptional regulator</fullName>
    </submittedName>
</protein>
<evidence type="ECO:0000256" key="2">
    <source>
        <dbReference type="PROSITE-ProRule" id="PRU00335"/>
    </source>
</evidence>
<dbReference type="Gene3D" id="1.10.10.60">
    <property type="entry name" value="Homeodomain-like"/>
    <property type="match status" value="1"/>
</dbReference>
<gene>
    <name evidence="4" type="ORF">FHS19_004833</name>
</gene>
<keyword evidence="1 2" id="KW-0238">DNA-binding</keyword>
<name>A0A839TXJ2_9BACL</name>
<evidence type="ECO:0000313" key="4">
    <source>
        <dbReference type="EMBL" id="MBB3130128.1"/>
    </source>
</evidence>
<dbReference type="SUPFAM" id="SSF48498">
    <property type="entry name" value="Tetracyclin repressor-like, C-terminal domain"/>
    <property type="match status" value="1"/>
</dbReference>
<dbReference type="AlphaFoldDB" id="A0A839TXJ2"/>